<evidence type="ECO:0008006" key="5">
    <source>
        <dbReference type="Google" id="ProtNLM"/>
    </source>
</evidence>
<evidence type="ECO:0000313" key="2">
    <source>
        <dbReference type="EMBL" id="KAG0121362.1"/>
    </source>
</evidence>
<gene>
    <name evidence="3" type="ORF">IHE44_0002102</name>
    <name evidence="2" type="ORF">IHE44_011217</name>
</gene>
<protein>
    <recommendedName>
        <fullName evidence="5">MDS1 and EVI1 complex locus protein MDS1</fullName>
    </recommendedName>
</protein>
<comment type="caution">
    <text evidence="2">The sequence shown here is derived from an EMBL/GenBank/DDBJ whole genome shotgun (WGS) entry which is preliminary data.</text>
</comment>
<evidence type="ECO:0000256" key="1">
    <source>
        <dbReference type="SAM" id="MobiDB-lite"/>
    </source>
</evidence>
<dbReference type="AlphaFoldDB" id="A0A835NT55"/>
<evidence type="ECO:0000313" key="4">
    <source>
        <dbReference type="Proteomes" id="UP000618051"/>
    </source>
</evidence>
<sequence>MSQANAFLGETKPGKGMPVWEQQLGCEPREPSAPSPPVGSLHCSALPGEVALAHPLPSPQLPLDKSALMPWAFGKEGDAERQEGLGDTVRACSDPKEDLGLYKHKHKPSTVSVCTTPESVAVPMATSSRGDTLSLIDKRHSDPVVVSHLWFRILNPYFIAPQDPSDSPRSTASEKAIQGDECLYESFPELPLGEVPEADGEAANVQCPTSISIQEPSSPATSSEAFTPQESSPYKAPIYIPDDIPIPSEFELRESNVPGAGLGIWTKRKIEAGEKFGPFVGEQRPHLKDPSYGWEGQHFPHCGITEDLSELLVHAANVVSTDLSERIFPGKTLKLLSDIPNKLIVVSCLREPSEVPTRGNLFFRTKSLQGVSDSGKGSNCHRRHSGNKSSTLASSAWARPRLPMATSAWRQGSARRCALFRAQQLFTEQNNLKEEILDGKISACHPDTKIGACFGFFQAKPKDLCIVKGEWQHGQGTALHWGTGDVLLSQSHGMRVSPAPCSAQGPSHSSRWENYSREKNVLNAMQTLPEKLERKAPPFPPPSSGCEQNQGWGAPGDHGWVMDGGSDVGLGDRLWPC</sequence>
<dbReference type="Proteomes" id="UP000618051">
    <property type="component" value="Unassembled WGS sequence"/>
</dbReference>
<proteinExistence type="predicted"/>
<dbReference type="EMBL" id="JADDUC010000051">
    <property type="protein sequence ID" value="KAG0121362.1"/>
    <property type="molecule type" value="Genomic_DNA"/>
</dbReference>
<accession>A0A835NT55</accession>
<dbReference type="Gene3D" id="2.170.270.10">
    <property type="entry name" value="SET domain"/>
    <property type="match status" value="1"/>
</dbReference>
<dbReference type="OrthoDB" id="40579at2759"/>
<feature type="region of interest" description="Disordered" evidence="1">
    <location>
        <begin position="1"/>
        <end position="40"/>
    </location>
</feature>
<reference evidence="3 4" key="2">
    <citation type="journal article" date="2021" name="J. Hered.">
        <title>Feather Gene Expression Elucidates the Developmental Basis of Plumage Iridescence in African Starlings.</title>
        <authorList>
            <person name="Rubenstein D.R."/>
            <person name="Corvelo A."/>
            <person name="MacManes M.D."/>
            <person name="Maia R."/>
            <person name="Narzisi G."/>
            <person name="Rousaki A."/>
            <person name="Vandenabeele P."/>
            <person name="Shawkey M.D."/>
            <person name="Solomon J."/>
        </authorList>
    </citation>
    <scope>NUCLEOTIDE SEQUENCE [LARGE SCALE GENOMIC DNA]</scope>
    <source>
        <strain evidence="3">SS15</strain>
    </source>
</reference>
<feature type="region of interest" description="Disordered" evidence="1">
    <location>
        <begin position="534"/>
        <end position="554"/>
    </location>
</feature>
<evidence type="ECO:0000313" key="3">
    <source>
        <dbReference type="EMBL" id="KAI1236007.1"/>
    </source>
</evidence>
<reference evidence="3" key="3">
    <citation type="submission" date="2022-01" db="EMBL/GenBank/DDBJ databases">
        <authorList>
            <person name="Rubenstein D.R."/>
        </authorList>
    </citation>
    <scope>NUCLEOTIDE SEQUENCE</scope>
    <source>
        <strain evidence="3">SS15</strain>
        <tissue evidence="3">Liver</tissue>
    </source>
</reference>
<reference evidence="2" key="1">
    <citation type="submission" date="2020-10" db="EMBL/GenBank/DDBJ databases">
        <title>Feather gene expression reveals the developmental basis of iridescence in African starlings.</title>
        <authorList>
            <person name="Rubenstein D.R."/>
        </authorList>
    </citation>
    <scope>NUCLEOTIDE SEQUENCE</scope>
    <source>
        <strain evidence="2">SS15</strain>
        <tissue evidence="2">Liver</tissue>
    </source>
</reference>
<feature type="region of interest" description="Disordered" evidence="1">
    <location>
        <begin position="211"/>
        <end position="232"/>
    </location>
</feature>
<keyword evidence="4" id="KW-1185">Reference proteome</keyword>
<dbReference type="InterPro" id="IPR046341">
    <property type="entry name" value="SET_dom_sf"/>
</dbReference>
<dbReference type="EMBL" id="JADDUC020000011">
    <property type="protein sequence ID" value="KAI1236007.1"/>
    <property type="molecule type" value="Genomic_DNA"/>
</dbReference>
<name>A0A835NT55_9PASS</name>
<organism evidence="2">
    <name type="scientific">Lamprotornis superbus</name>
    <dbReference type="NCBI Taxonomy" id="245042"/>
    <lineage>
        <taxon>Eukaryota</taxon>
        <taxon>Metazoa</taxon>
        <taxon>Chordata</taxon>
        <taxon>Craniata</taxon>
        <taxon>Vertebrata</taxon>
        <taxon>Euteleostomi</taxon>
        <taxon>Archelosauria</taxon>
        <taxon>Archosauria</taxon>
        <taxon>Dinosauria</taxon>
        <taxon>Saurischia</taxon>
        <taxon>Theropoda</taxon>
        <taxon>Coelurosauria</taxon>
        <taxon>Aves</taxon>
        <taxon>Neognathae</taxon>
        <taxon>Neoaves</taxon>
        <taxon>Telluraves</taxon>
        <taxon>Australaves</taxon>
        <taxon>Passeriformes</taxon>
        <taxon>Sturnidae</taxon>
        <taxon>Lamprotornis</taxon>
    </lineage>
</organism>